<feature type="compositionally biased region" description="Basic and acidic residues" evidence="1">
    <location>
        <begin position="504"/>
        <end position="523"/>
    </location>
</feature>
<evidence type="ECO:0000256" key="1">
    <source>
        <dbReference type="SAM" id="MobiDB-lite"/>
    </source>
</evidence>
<feature type="region of interest" description="Disordered" evidence="1">
    <location>
        <begin position="681"/>
        <end position="715"/>
    </location>
</feature>
<feature type="compositionally biased region" description="Basic and acidic residues" evidence="1">
    <location>
        <begin position="61"/>
        <end position="81"/>
    </location>
</feature>
<proteinExistence type="predicted"/>
<sequence length="715" mass="79538">MPKKRSLEKRNRRSLKQLSDFLDDYEGNPYWGTLPLPDGSQSKAQPTDVFRSRTNKVPAELPDHDDGYLEKHQDRNREKRLGISDPATWDAIHRTLAQQRRLSSLIPSGQFADDALDSSSIPSRTSSQRKALRHFTKELEKYAKAAGAAGKLPVITPTESDSKPSIHTVKPLLPYRSEFQAAGLAVTSEEQKGKLPTETAGNSFGLNWINGKKRRNSLPLAAELDGHHDQRSTSSVYSNDTYIRFTPEDGLSTALLEIAQEKKEQASPRRPLPWLKKRDPDGKEPNPGPNSPNRIKVISNGKVQLNLEETTIPNRNPFSRQQHPPTTEHDVAQLPFLKKVSPTPPQDPDRRDSKPATVKSGSLSMRDKPAKPLGIRPPGMSMKREDASASIPRVGAEDDTPGERVPRARNSQPALKSERSSLPIQGLRKRGANAQKPPVEEMPGDRPYETAMEVEHNSLPIQGLRKRGVIPQKSAPELPRTWKHAVSTTSSLERALDAISGNAAKKEDENHRLWPHPEQRGFDGHSPNKPKDRQAERVIASPRHQKFHPLLTIPSNESFRGPQAMASQLSSKRPPVALAGQRLSKVQSPKKPNNPSPQVGQAKPRLTPEPQRSAVEEALSDLDVFFDYEDGSDIKDGDVLKGLQIAVQAAADGTFDALVRQKTGLRIRRFLADLTYVDALGNGKTTEEQPARQKRAEQRRLDRVNDRVKRGNRNA</sequence>
<feature type="compositionally biased region" description="Polar residues" evidence="1">
    <location>
        <begin position="584"/>
        <end position="599"/>
    </location>
</feature>
<keyword evidence="3" id="KW-1185">Reference proteome</keyword>
<name>A0ABR1WJT1_9PEZI</name>
<gene>
    <name evidence="2" type="ORF">PG996_002538</name>
</gene>
<dbReference type="EMBL" id="JAQQWM010000001">
    <property type="protein sequence ID" value="KAK8083757.1"/>
    <property type="molecule type" value="Genomic_DNA"/>
</dbReference>
<evidence type="ECO:0000313" key="2">
    <source>
        <dbReference type="EMBL" id="KAK8083757.1"/>
    </source>
</evidence>
<protein>
    <submittedName>
        <fullName evidence="2">Uncharacterized protein</fullName>
    </submittedName>
</protein>
<organism evidence="2 3">
    <name type="scientific">Apiospora saccharicola</name>
    <dbReference type="NCBI Taxonomy" id="335842"/>
    <lineage>
        <taxon>Eukaryota</taxon>
        <taxon>Fungi</taxon>
        <taxon>Dikarya</taxon>
        <taxon>Ascomycota</taxon>
        <taxon>Pezizomycotina</taxon>
        <taxon>Sordariomycetes</taxon>
        <taxon>Xylariomycetidae</taxon>
        <taxon>Amphisphaeriales</taxon>
        <taxon>Apiosporaceae</taxon>
        <taxon>Apiospora</taxon>
    </lineage>
</organism>
<feature type="compositionally biased region" description="Polar residues" evidence="1">
    <location>
        <begin position="312"/>
        <end position="325"/>
    </location>
</feature>
<evidence type="ECO:0000313" key="3">
    <source>
        <dbReference type="Proteomes" id="UP001446871"/>
    </source>
</evidence>
<feature type="region of interest" description="Disordered" evidence="1">
    <location>
        <begin position="473"/>
        <end position="611"/>
    </location>
</feature>
<feature type="region of interest" description="Disordered" evidence="1">
    <location>
        <begin position="312"/>
        <end position="445"/>
    </location>
</feature>
<feature type="region of interest" description="Disordered" evidence="1">
    <location>
        <begin position="261"/>
        <end position="296"/>
    </location>
</feature>
<comment type="caution">
    <text evidence="2">The sequence shown here is derived from an EMBL/GenBank/DDBJ whole genome shotgun (WGS) entry which is preliminary data.</text>
</comment>
<feature type="region of interest" description="Disordered" evidence="1">
    <location>
        <begin position="23"/>
        <end position="81"/>
    </location>
</feature>
<accession>A0ABR1WJT1</accession>
<feature type="compositionally biased region" description="Basic and acidic residues" evidence="1">
    <location>
        <begin position="685"/>
        <end position="709"/>
    </location>
</feature>
<dbReference type="Proteomes" id="UP001446871">
    <property type="component" value="Unassembled WGS sequence"/>
</dbReference>
<reference evidence="2 3" key="1">
    <citation type="submission" date="2023-01" db="EMBL/GenBank/DDBJ databases">
        <title>Analysis of 21 Apiospora genomes using comparative genomics revels a genus with tremendous synthesis potential of carbohydrate active enzymes and secondary metabolites.</title>
        <authorList>
            <person name="Sorensen T."/>
        </authorList>
    </citation>
    <scope>NUCLEOTIDE SEQUENCE [LARGE SCALE GENOMIC DNA]</scope>
    <source>
        <strain evidence="2 3">CBS 83171</strain>
    </source>
</reference>